<organism evidence="1 2">
    <name type="scientific">Paramagnetospirillum caucaseum</name>
    <dbReference type="NCBI Taxonomy" id="1244869"/>
    <lineage>
        <taxon>Bacteria</taxon>
        <taxon>Pseudomonadati</taxon>
        <taxon>Pseudomonadota</taxon>
        <taxon>Alphaproteobacteria</taxon>
        <taxon>Rhodospirillales</taxon>
        <taxon>Magnetospirillaceae</taxon>
        <taxon>Paramagnetospirillum</taxon>
    </lineage>
</organism>
<sequence>MQIDDEFMTMDGEEAELIDKYEEQFGEVPFVAFLHPDESKKMIRDALKNNRPFTMKDLEPSEAELATMRQVISDSLNHKAVKNTSKSKQG</sequence>
<accession>M3AHJ3</accession>
<evidence type="ECO:0000313" key="2">
    <source>
        <dbReference type="Proteomes" id="UP000011744"/>
    </source>
</evidence>
<reference evidence="1 2" key="1">
    <citation type="journal article" date="2014" name="Genome Announc.">
        <title>Draft Genome Sequence of Magnetospirillum sp. Strain SO-1, a Freshwater Magnetotactic Bacterium Isolated from the Ol'khovka River, Russia.</title>
        <authorList>
            <person name="Grouzdev D.S."/>
            <person name="Dziuba M.V."/>
            <person name="Sukhacheva M.S."/>
            <person name="Mardanov A.V."/>
            <person name="Beletskiy A.V."/>
            <person name="Kuznetsov B.B."/>
            <person name="Skryabin K.G."/>
        </authorList>
    </citation>
    <scope>NUCLEOTIDE SEQUENCE [LARGE SCALE GENOMIC DNA]</scope>
    <source>
        <strain evidence="1 2">SO-1</strain>
    </source>
</reference>
<evidence type="ECO:0000313" key="1">
    <source>
        <dbReference type="EMBL" id="EME72024.1"/>
    </source>
</evidence>
<comment type="caution">
    <text evidence="1">The sequence shown here is derived from an EMBL/GenBank/DDBJ whole genome shotgun (WGS) entry which is preliminary data.</text>
</comment>
<dbReference type="RefSeq" id="WP_008613131.1">
    <property type="nucleotide sequence ID" value="NZ_AONQ01000001.1"/>
</dbReference>
<name>M3AHJ3_9PROT</name>
<keyword evidence="2" id="KW-1185">Reference proteome</keyword>
<proteinExistence type="predicted"/>
<dbReference type="EMBL" id="AONQ01000001">
    <property type="protein sequence ID" value="EME72024.1"/>
    <property type="molecule type" value="Genomic_DNA"/>
</dbReference>
<dbReference type="AlphaFoldDB" id="M3AHJ3"/>
<protein>
    <submittedName>
        <fullName evidence="1">Uncharacterized protein</fullName>
    </submittedName>
</protein>
<dbReference type="Proteomes" id="UP000011744">
    <property type="component" value="Unassembled WGS sequence"/>
</dbReference>
<gene>
    <name evidence="1" type="ORF">H261_00555</name>
</gene>